<organism evidence="9 10">
    <name type="scientific">Roseiarcus fermentans</name>
    <dbReference type="NCBI Taxonomy" id="1473586"/>
    <lineage>
        <taxon>Bacteria</taxon>
        <taxon>Pseudomonadati</taxon>
        <taxon>Pseudomonadota</taxon>
        <taxon>Alphaproteobacteria</taxon>
        <taxon>Hyphomicrobiales</taxon>
        <taxon>Roseiarcaceae</taxon>
        <taxon>Roseiarcus</taxon>
    </lineage>
</organism>
<dbReference type="Proteomes" id="UP000253529">
    <property type="component" value="Unassembled WGS sequence"/>
</dbReference>
<evidence type="ECO:0000256" key="6">
    <source>
        <dbReference type="ARBA" id="ARBA00022967"/>
    </source>
</evidence>
<evidence type="ECO:0000313" key="10">
    <source>
        <dbReference type="Proteomes" id="UP000253529"/>
    </source>
</evidence>
<reference evidence="9 10" key="1">
    <citation type="submission" date="2018-06" db="EMBL/GenBank/DDBJ databases">
        <title>Genomic Encyclopedia of Type Strains, Phase IV (KMG-IV): sequencing the most valuable type-strain genomes for metagenomic binning, comparative biology and taxonomic classification.</title>
        <authorList>
            <person name="Goeker M."/>
        </authorList>
    </citation>
    <scope>NUCLEOTIDE SEQUENCE [LARGE SCALE GENOMIC DNA]</scope>
    <source>
        <strain evidence="9 10">DSM 24875</strain>
    </source>
</reference>
<dbReference type="GO" id="GO:0005315">
    <property type="term" value="F:phosphate transmembrane transporter activity"/>
    <property type="evidence" value="ECO:0007669"/>
    <property type="project" value="InterPro"/>
</dbReference>
<dbReference type="Gene3D" id="3.40.50.300">
    <property type="entry name" value="P-loop containing nucleotide triphosphate hydrolases"/>
    <property type="match status" value="1"/>
</dbReference>
<keyword evidence="6" id="KW-1278">Translocase</keyword>
<keyword evidence="3" id="KW-0813">Transport</keyword>
<dbReference type="Pfam" id="PF00005">
    <property type="entry name" value="ABC_tran"/>
    <property type="match status" value="1"/>
</dbReference>
<dbReference type="EMBL" id="QNRK01000019">
    <property type="protein sequence ID" value="RBP10432.1"/>
    <property type="molecule type" value="Genomic_DNA"/>
</dbReference>
<name>A0A366F715_9HYPH</name>
<keyword evidence="1" id="KW-1003">Cell membrane</keyword>
<dbReference type="InterPro" id="IPR003439">
    <property type="entry name" value="ABC_transporter-like_ATP-bd"/>
</dbReference>
<dbReference type="PANTHER" id="PTHR43423">
    <property type="entry name" value="ABC TRANSPORTER I FAMILY MEMBER 17"/>
    <property type="match status" value="1"/>
</dbReference>
<keyword evidence="10" id="KW-1185">Reference proteome</keyword>
<keyword evidence="5 9" id="KW-0067">ATP-binding</keyword>
<dbReference type="PROSITE" id="PS50893">
    <property type="entry name" value="ABC_TRANSPORTER_2"/>
    <property type="match status" value="1"/>
</dbReference>
<dbReference type="GO" id="GO:0035435">
    <property type="term" value="P:phosphate ion transmembrane transport"/>
    <property type="evidence" value="ECO:0007669"/>
    <property type="project" value="InterPro"/>
</dbReference>
<evidence type="ECO:0000256" key="2">
    <source>
        <dbReference type="ARBA" id="ARBA00022519"/>
    </source>
</evidence>
<evidence type="ECO:0000256" key="7">
    <source>
        <dbReference type="ARBA" id="ARBA00023136"/>
    </source>
</evidence>
<evidence type="ECO:0000256" key="1">
    <source>
        <dbReference type="ARBA" id="ARBA00022475"/>
    </source>
</evidence>
<keyword evidence="7" id="KW-0472">Membrane</keyword>
<sequence>MTNRHAALPSPSRNPIDPDFVQGVANRTTHRAKIVIEDLDFFYGPTQALDGVTLDIPEKQVTGLIGPSGCGKTTLLRVLNRLYDMYPDERVTGEALMDGESILGPEVDLNLLRWRIGMVFQGPTPFPMSIFENIALGPRDLESLSRQDTADRVEESLTRAALWSEVKDRLSSQAGALSIGQQQRLCIARTLAARPEVILFDEPTSALDPISGQKIEALIADLKRDFTVVFVTHNMEQAQRCADKVAFFYLGEMIEAGSTGQMFDAPRQRRTQDYMAGTFG</sequence>
<protein>
    <submittedName>
        <fullName evidence="9">Phosphate ABC transporter ATP-binding protein (PhoT family)</fullName>
    </submittedName>
</protein>
<dbReference type="CDD" id="cd03260">
    <property type="entry name" value="ABC_PstB_phosphate_transporter"/>
    <property type="match status" value="1"/>
</dbReference>
<feature type="domain" description="ABC transporter" evidence="8">
    <location>
        <begin position="34"/>
        <end position="275"/>
    </location>
</feature>
<dbReference type="GO" id="GO:0005524">
    <property type="term" value="F:ATP binding"/>
    <property type="evidence" value="ECO:0007669"/>
    <property type="project" value="UniProtKB-KW"/>
</dbReference>
<proteinExistence type="predicted"/>
<dbReference type="InterPro" id="IPR005670">
    <property type="entry name" value="PstB-like"/>
</dbReference>
<evidence type="ECO:0000256" key="3">
    <source>
        <dbReference type="ARBA" id="ARBA00022592"/>
    </source>
</evidence>
<evidence type="ECO:0000259" key="8">
    <source>
        <dbReference type="PROSITE" id="PS50893"/>
    </source>
</evidence>
<dbReference type="NCBIfam" id="TIGR00972">
    <property type="entry name" value="3a0107s01c2"/>
    <property type="match status" value="1"/>
</dbReference>
<dbReference type="GO" id="GO:0016887">
    <property type="term" value="F:ATP hydrolysis activity"/>
    <property type="evidence" value="ECO:0007669"/>
    <property type="project" value="InterPro"/>
</dbReference>
<keyword evidence="4" id="KW-0547">Nucleotide-binding</keyword>
<evidence type="ECO:0000313" key="9">
    <source>
        <dbReference type="EMBL" id="RBP10432.1"/>
    </source>
</evidence>
<keyword evidence="3" id="KW-0592">Phosphate transport</keyword>
<dbReference type="InterPro" id="IPR003593">
    <property type="entry name" value="AAA+_ATPase"/>
</dbReference>
<accession>A0A366F715</accession>
<dbReference type="PANTHER" id="PTHR43423:SF3">
    <property type="entry name" value="PHOSPHATE IMPORT ATP-BINDING PROTEIN PSTB"/>
    <property type="match status" value="1"/>
</dbReference>
<dbReference type="InterPro" id="IPR027417">
    <property type="entry name" value="P-loop_NTPase"/>
</dbReference>
<keyword evidence="2" id="KW-0997">Cell inner membrane</keyword>
<dbReference type="GO" id="GO:0016020">
    <property type="term" value="C:membrane"/>
    <property type="evidence" value="ECO:0007669"/>
    <property type="project" value="InterPro"/>
</dbReference>
<dbReference type="AlphaFoldDB" id="A0A366F715"/>
<gene>
    <name evidence="9" type="ORF">DFR50_119103</name>
</gene>
<comment type="caution">
    <text evidence="9">The sequence shown here is derived from an EMBL/GenBank/DDBJ whole genome shotgun (WGS) entry which is preliminary data.</text>
</comment>
<dbReference type="OrthoDB" id="9802264at2"/>
<dbReference type="SMART" id="SM00382">
    <property type="entry name" value="AAA"/>
    <property type="match status" value="1"/>
</dbReference>
<dbReference type="SUPFAM" id="SSF52540">
    <property type="entry name" value="P-loop containing nucleoside triphosphate hydrolases"/>
    <property type="match status" value="1"/>
</dbReference>
<dbReference type="RefSeq" id="WP_113890551.1">
    <property type="nucleotide sequence ID" value="NZ_QNRK01000019.1"/>
</dbReference>
<evidence type="ECO:0000256" key="4">
    <source>
        <dbReference type="ARBA" id="ARBA00022741"/>
    </source>
</evidence>
<evidence type="ECO:0000256" key="5">
    <source>
        <dbReference type="ARBA" id="ARBA00022840"/>
    </source>
</evidence>